<evidence type="ECO:0000313" key="13">
    <source>
        <dbReference type="EMBL" id="GAA0345242.1"/>
    </source>
</evidence>
<keyword evidence="5 10" id="KW-0378">Hydrolase</keyword>
<dbReference type="PANTHER" id="PTHR43221">
    <property type="entry name" value="PROTEASE HTPX"/>
    <property type="match status" value="1"/>
</dbReference>
<evidence type="ECO:0000256" key="7">
    <source>
        <dbReference type="ARBA" id="ARBA00022989"/>
    </source>
</evidence>
<dbReference type="InterPro" id="IPR050083">
    <property type="entry name" value="HtpX_protease"/>
</dbReference>
<keyword evidence="1" id="KW-1003">Cell membrane</keyword>
<evidence type="ECO:0000256" key="6">
    <source>
        <dbReference type="ARBA" id="ARBA00022833"/>
    </source>
</evidence>
<keyword evidence="14" id="KW-1185">Reference proteome</keyword>
<dbReference type="Proteomes" id="UP001500782">
    <property type="component" value="Unassembled WGS sequence"/>
</dbReference>
<evidence type="ECO:0000256" key="2">
    <source>
        <dbReference type="ARBA" id="ARBA00022670"/>
    </source>
</evidence>
<feature type="transmembrane region" description="Helical" evidence="11">
    <location>
        <begin position="84"/>
        <end position="109"/>
    </location>
</feature>
<comment type="similarity">
    <text evidence="10">Belongs to the peptidase M48 family.</text>
</comment>
<evidence type="ECO:0000259" key="12">
    <source>
        <dbReference type="Pfam" id="PF01435"/>
    </source>
</evidence>
<reference evidence="13 14" key="1">
    <citation type="journal article" date="2019" name="Int. J. Syst. Evol. Microbiol.">
        <title>The Global Catalogue of Microorganisms (GCM) 10K type strain sequencing project: providing services to taxonomists for standard genome sequencing and annotation.</title>
        <authorList>
            <consortium name="The Broad Institute Genomics Platform"/>
            <consortium name="The Broad Institute Genome Sequencing Center for Infectious Disease"/>
            <person name="Wu L."/>
            <person name="Ma J."/>
        </authorList>
    </citation>
    <scope>NUCLEOTIDE SEQUENCE [LARGE SCALE GENOMIC DNA]</scope>
    <source>
        <strain evidence="13 14">JCM 9731</strain>
    </source>
</reference>
<dbReference type="Pfam" id="PF01435">
    <property type="entry name" value="Peptidase_M48"/>
    <property type="match status" value="1"/>
</dbReference>
<keyword evidence="2 10" id="KW-0645">Protease</keyword>
<feature type="transmembrane region" description="Helical" evidence="11">
    <location>
        <begin position="265"/>
        <end position="288"/>
    </location>
</feature>
<keyword evidence="9 11" id="KW-0472">Membrane</keyword>
<dbReference type="Gene3D" id="3.30.2010.10">
    <property type="entry name" value="Metalloproteases ('zincins'), catalytic domain"/>
    <property type="match status" value="1"/>
</dbReference>
<name>A0ABN0WRX9_9BACI</name>
<protein>
    <recommendedName>
        <fullName evidence="12">Peptidase M48 domain-containing protein</fullName>
    </recommendedName>
</protein>
<feature type="transmembrane region" description="Helical" evidence="11">
    <location>
        <begin position="115"/>
        <end position="131"/>
    </location>
</feature>
<sequence length="428" mass="49226">MSIINQTLSTRTETKPCPQCQRQMPVSTDYITWCEYCDYNVNPTLTEESDAITRLYERLGDRLGESMVESIKEGVVPSARFPTLAAFLIATIIHITSVSLFIGALYCLFFVEKSILVYIMTVLLFGLSWVLRPRINRLEKDEVVISREDFPTLYKICDKISEEMNTKKVDGIIVNHRFNASITEVGLRRKVVVTIGLPLFAILDSDERLSILAHEFGHKDNKDLSKGLYIGTAINTLFTWFELLYPDTPGAGERDDGLSLLEVPTYYIMKGLSFIPYSLLYVLTFLLFRNKQVAEFRADLFGAEVVGSATTIRALEKLHYDDLCGYISRKVALSKEKQNLFEELRTRVESLPERERKRLKRKTELEKTRIESTHPPTHLRLSLLKGKTMHPRLTLTSAEVTSFQKELERLEGPIQERIIDEIKYELYQ</sequence>
<dbReference type="PANTHER" id="PTHR43221:SF2">
    <property type="entry name" value="PROTEASE HTPX HOMOLOG"/>
    <property type="match status" value="1"/>
</dbReference>
<dbReference type="CDD" id="cd07328">
    <property type="entry name" value="M48_Ste24p_like"/>
    <property type="match status" value="1"/>
</dbReference>
<feature type="domain" description="Peptidase M48" evidence="12">
    <location>
        <begin position="169"/>
        <end position="386"/>
    </location>
</feature>
<evidence type="ECO:0000256" key="11">
    <source>
        <dbReference type="SAM" id="Phobius"/>
    </source>
</evidence>
<keyword evidence="3 11" id="KW-0812">Transmembrane</keyword>
<evidence type="ECO:0000256" key="10">
    <source>
        <dbReference type="RuleBase" id="RU003983"/>
    </source>
</evidence>
<keyword evidence="6 10" id="KW-0862">Zinc</keyword>
<evidence type="ECO:0000256" key="1">
    <source>
        <dbReference type="ARBA" id="ARBA00022475"/>
    </source>
</evidence>
<comment type="cofactor">
    <cofactor evidence="10">
        <name>Zn(2+)</name>
        <dbReference type="ChEBI" id="CHEBI:29105"/>
    </cofactor>
    <text evidence="10">Binds 1 zinc ion per subunit.</text>
</comment>
<dbReference type="RefSeq" id="WP_343803183.1">
    <property type="nucleotide sequence ID" value="NZ_BAAADJ010000063.1"/>
</dbReference>
<keyword evidence="7 11" id="KW-1133">Transmembrane helix</keyword>
<proteinExistence type="inferred from homology"/>
<feature type="transmembrane region" description="Helical" evidence="11">
    <location>
        <begin position="227"/>
        <end position="245"/>
    </location>
</feature>
<evidence type="ECO:0000256" key="9">
    <source>
        <dbReference type="ARBA" id="ARBA00023136"/>
    </source>
</evidence>
<keyword evidence="4" id="KW-0479">Metal-binding</keyword>
<dbReference type="EMBL" id="BAAADJ010000063">
    <property type="protein sequence ID" value="GAA0345242.1"/>
    <property type="molecule type" value="Genomic_DNA"/>
</dbReference>
<evidence type="ECO:0000313" key="14">
    <source>
        <dbReference type="Proteomes" id="UP001500782"/>
    </source>
</evidence>
<evidence type="ECO:0000256" key="5">
    <source>
        <dbReference type="ARBA" id="ARBA00022801"/>
    </source>
</evidence>
<accession>A0ABN0WRX9</accession>
<organism evidence="13 14">
    <name type="scientific">Bacillus carboniphilus</name>
    <dbReference type="NCBI Taxonomy" id="86663"/>
    <lineage>
        <taxon>Bacteria</taxon>
        <taxon>Bacillati</taxon>
        <taxon>Bacillota</taxon>
        <taxon>Bacilli</taxon>
        <taxon>Bacillales</taxon>
        <taxon>Bacillaceae</taxon>
        <taxon>Bacillus</taxon>
    </lineage>
</organism>
<evidence type="ECO:0000256" key="8">
    <source>
        <dbReference type="ARBA" id="ARBA00023049"/>
    </source>
</evidence>
<evidence type="ECO:0000256" key="3">
    <source>
        <dbReference type="ARBA" id="ARBA00022692"/>
    </source>
</evidence>
<comment type="caution">
    <text evidence="13">The sequence shown here is derived from an EMBL/GenBank/DDBJ whole genome shotgun (WGS) entry which is preliminary data.</text>
</comment>
<dbReference type="InterPro" id="IPR001915">
    <property type="entry name" value="Peptidase_M48"/>
</dbReference>
<gene>
    <name evidence="13" type="ORF">GCM10008967_39590</name>
</gene>
<evidence type="ECO:0000256" key="4">
    <source>
        <dbReference type="ARBA" id="ARBA00022723"/>
    </source>
</evidence>
<keyword evidence="8 10" id="KW-0482">Metalloprotease</keyword>